<evidence type="ECO:0000313" key="5">
    <source>
        <dbReference type="Proteomes" id="UP001303115"/>
    </source>
</evidence>
<dbReference type="Proteomes" id="UP001303115">
    <property type="component" value="Unassembled WGS sequence"/>
</dbReference>
<dbReference type="EMBL" id="MU854429">
    <property type="protein sequence ID" value="KAK4038450.1"/>
    <property type="molecule type" value="Genomic_DNA"/>
</dbReference>
<keyword evidence="5" id="KW-1185">Reference proteome</keyword>
<dbReference type="SMART" id="SM00066">
    <property type="entry name" value="GAL4"/>
    <property type="match status" value="1"/>
</dbReference>
<proteinExistence type="predicted"/>
<dbReference type="AlphaFoldDB" id="A0AAN6SQE7"/>
<dbReference type="InterPro" id="IPR001138">
    <property type="entry name" value="Zn2Cys6_DnaBD"/>
</dbReference>
<reference evidence="5" key="1">
    <citation type="journal article" date="2023" name="Mol. Phylogenet. Evol.">
        <title>Genome-scale phylogeny and comparative genomics of the fungal order Sordariales.</title>
        <authorList>
            <person name="Hensen N."/>
            <person name="Bonometti L."/>
            <person name="Westerberg I."/>
            <person name="Brannstrom I.O."/>
            <person name="Guillou S."/>
            <person name="Cros-Aarteil S."/>
            <person name="Calhoun S."/>
            <person name="Haridas S."/>
            <person name="Kuo A."/>
            <person name="Mondo S."/>
            <person name="Pangilinan J."/>
            <person name="Riley R."/>
            <person name="LaButti K."/>
            <person name="Andreopoulos B."/>
            <person name="Lipzen A."/>
            <person name="Chen C."/>
            <person name="Yan M."/>
            <person name="Daum C."/>
            <person name="Ng V."/>
            <person name="Clum A."/>
            <person name="Steindorff A."/>
            <person name="Ohm R.A."/>
            <person name="Martin F."/>
            <person name="Silar P."/>
            <person name="Natvig D.O."/>
            <person name="Lalanne C."/>
            <person name="Gautier V."/>
            <person name="Ament-Velasquez S.L."/>
            <person name="Kruys A."/>
            <person name="Hutchinson M.I."/>
            <person name="Powell A.J."/>
            <person name="Barry K."/>
            <person name="Miller A.N."/>
            <person name="Grigoriev I.V."/>
            <person name="Debuchy R."/>
            <person name="Gladieux P."/>
            <person name="Hiltunen Thoren M."/>
            <person name="Johannesson H."/>
        </authorList>
    </citation>
    <scope>NUCLEOTIDE SEQUENCE [LARGE SCALE GENOMIC DNA]</scope>
    <source>
        <strain evidence="5">CBS 284.82</strain>
    </source>
</reference>
<gene>
    <name evidence="4" type="ORF">C8A01DRAFT_37631</name>
</gene>
<dbReference type="CDD" id="cd00067">
    <property type="entry name" value="GAL4"/>
    <property type="match status" value="1"/>
</dbReference>
<feature type="domain" description="Zn(2)-C6 fungal-type" evidence="3">
    <location>
        <begin position="37"/>
        <end position="67"/>
    </location>
</feature>
<dbReference type="GO" id="GO:0000981">
    <property type="term" value="F:DNA-binding transcription factor activity, RNA polymerase II-specific"/>
    <property type="evidence" value="ECO:0007669"/>
    <property type="project" value="InterPro"/>
</dbReference>
<dbReference type="PROSITE" id="PS50048">
    <property type="entry name" value="ZN2_CY6_FUNGAL_2"/>
    <property type="match status" value="1"/>
</dbReference>
<name>A0AAN6SQE7_9PEZI</name>
<feature type="region of interest" description="Disordered" evidence="2">
    <location>
        <begin position="1"/>
        <end position="22"/>
    </location>
</feature>
<evidence type="ECO:0000256" key="2">
    <source>
        <dbReference type="SAM" id="MobiDB-lite"/>
    </source>
</evidence>
<feature type="region of interest" description="Disordered" evidence="2">
    <location>
        <begin position="69"/>
        <end position="100"/>
    </location>
</feature>
<sequence length="364" mass="38931">MDPAAPNGAPHDQARRGGGCRCRPPPLPLPAPRKRKACNFCFNRKIGCDSNPEGCSECRSRGLTCTYSWAKPQPKRGSRRNAQNQHAPPPNAFPGPNDALAFGSPLVPAPMSNQQWDPTFAAFQPDEGFFSAATTVPSFDTPPAAKLLPMEWLTIQDDVPENAFTDPAAWYGQVNSPGAAPPSPCGCLDACLSAGHALNMNLAVPGPSGPSLPPALRVIMATAVDKLLDCIECTTKAFLQQPPVAAMLVSTLAKIRFLYRYVASTPPTPPVDGPLPSGWELPSTDLDFVAAVYRLESICQKCDFIFKGHVQAGSEADFLVLDFSDKLLDLWLSLSVGGRHGHYEAVIGTSGQRIHGGGAQRLVY</sequence>
<protein>
    <recommendedName>
        <fullName evidence="3">Zn(2)-C6 fungal-type domain-containing protein</fullName>
    </recommendedName>
</protein>
<organism evidence="4 5">
    <name type="scientific">Parachaetomium inaequale</name>
    <dbReference type="NCBI Taxonomy" id="2588326"/>
    <lineage>
        <taxon>Eukaryota</taxon>
        <taxon>Fungi</taxon>
        <taxon>Dikarya</taxon>
        <taxon>Ascomycota</taxon>
        <taxon>Pezizomycotina</taxon>
        <taxon>Sordariomycetes</taxon>
        <taxon>Sordariomycetidae</taxon>
        <taxon>Sordariales</taxon>
        <taxon>Chaetomiaceae</taxon>
        <taxon>Parachaetomium</taxon>
    </lineage>
</organism>
<dbReference type="Pfam" id="PF00172">
    <property type="entry name" value="Zn_clus"/>
    <property type="match status" value="1"/>
</dbReference>
<comment type="caution">
    <text evidence="4">The sequence shown here is derived from an EMBL/GenBank/DDBJ whole genome shotgun (WGS) entry which is preliminary data.</text>
</comment>
<dbReference type="InterPro" id="IPR036864">
    <property type="entry name" value="Zn2-C6_fun-type_DNA-bd_sf"/>
</dbReference>
<dbReference type="SUPFAM" id="SSF57701">
    <property type="entry name" value="Zn2/Cys6 DNA-binding domain"/>
    <property type="match status" value="1"/>
</dbReference>
<keyword evidence="1" id="KW-0539">Nucleus</keyword>
<dbReference type="Gene3D" id="4.10.240.10">
    <property type="entry name" value="Zn(2)-C6 fungal-type DNA-binding domain"/>
    <property type="match status" value="1"/>
</dbReference>
<evidence type="ECO:0000256" key="1">
    <source>
        <dbReference type="ARBA" id="ARBA00023242"/>
    </source>
</evidence>
<evidence type="ECO:0000313" key="4">
    <source>
        <dbReference type="EMBL" id="KAK4038450.1"/>
    </source>
</evidence>
<evidence type="ECO:0000259" key="3">
    <source>
        <dbReference type="PROSITE" id="PS50048"/>
    </source>
</evidence>
<dbReference type="GO" id="GO:0008270">
    <property type="term" value="F:zinc ion binding"/>
    <property type="evidence" value="ECO:0007669"/>
    <property type="project" value="InterPro"/>
</dbReference>
<accession>A0AAN6SQE7</accession>